<reference evidence="4" key="1">
    <citation type="journal article" date="2019" name="Int. J. Syst. Evol. Microbiol.">
        <title>The Global Catalogue of Microorganisms (GCM) 10K type strain sequencing project: providing services to taxonomists for standard genome sequencing and annotation.</title>
        <authorList>
            <consortium name="The Broad Institute Genomics Platform"/>
            <consortium name="The Broad Institute Genome Sequencing Center for Infectious Disease"/>
            <person name="Wu L."/>
            <person name="Ma J."/>
        </authorList>
    </citation>
    <scope>NUCLEOTIDE SEQUENCE [LARGE SCALE GENOMIC DNA]</scope>
    <source>
        <strain evidence="4">JCM 30531</strain>
    </source>
</reference>
<dbReference type="RefSeq" id="WP_188808431.1">
    <property type="nucleotide sequence ID" value="NZ_BMPU01000005.1"/>
</dbReference>
<evidence type="ECO:0000256" key="1">
    <source>
        <dbReference type="SAM" id="MobiDB-lite"/>
    </source>
</evidence>
<gene>
    <name evidence="3" type="ORF">GCM10007088_15380</name>
</gene>
<accession>A0ABQ2HAM4</accession>
<name>A0ABQ2HAM4_9PORP</name>
<feature type="region of interest" description="Disordered" evidence="1">
    <location>
        <begin position="27"/>
        <end position="47"/>
    </location>
</feature>
<dbReference type="Proteomes" id="UP000653477">
    <property type="component" value="Unassembled WGS sequence"/>
</dbReference>
<evidence type="ECO:0000256" key="2">
    <source>
        <dbReference type="SAM" id="SignalP"/>
    </source>
</evidence>
<evidence type="ECO:0000313" key="4">
    <source>
        <dbReference type="Proteomes" id="UP000653477"/>
    </source>
</evidence>
<organism evidence="3 4">
    <name type="scientific">Porphyromonas pasteri</name>
    <dbReference type="NCBI Taxonomy" id="1583331"/>
    <lineage>
        <taxon>Bacteria</taxon>
        <taxon>Pseudomonadati</taxon>
        <taxon>Bacteroidota</taxon>
        <taxon>Bacteroidia</taxon>
        <taxon>Bacteroidales</taxon>
        <taxon>Porphyromonadaceae</taxon>
        <taxon>Porphyromonas</taxon>
    </lineage>
</organism>
<keyword evidence="2" id="KW-0732">Signal</keyword>
<comment type="caution">
    <text evidence="3">The sequence shown here is derived from an EMBL/GenBank/DDBJ whole genome shotgun (WGS) entry which is preliminary data.</text>
</comment>
<sequence length="489" mass="55465">MKVRRTLPCVSLIALLVLSFGACKDGDAPESKTPESRESSSGQDDYPKFSYLRGLSERELAPDRFLGRSFNLIKHTNNDRDGFAEWDILDKARLTADNPWSPFGRPVDPEAYAPEQIERDENPKDPYIRTYSILNSRSYSDSLTISVGAEYKPVTLGYTNKRYTSSETASYIYRSILGYKYLSESYDIRDVSDFEFYLHKRFVRDLKKLTAAELVEKYGTHLVTSYTTGAFQDLAISASKNSFTEGDVAKIHAALWSDKGTLSHEVQRKLTNSQSKIGVTYIQSGSDYIPPQSLLLPTILFDGSKEIAPIDHKSFAEQIRMNARSSFFALKGDNPLIPSLISDLPLKVKYFSGILDLIRPQGVGGTMYVFSDPDTYGIVDYHSEYLDVIMPRYESGQVYIFIGPNAYRTFDETGRSMHRWYAQLNESGLWTFQSLKSSKYLCRDFALRTKAEDTENLRFWGLNPAIPTAELNQYSLANLFVRKSRGVAQ</sequence>
<keyword evidence="4" id="KW-1185">Reference proteome</keyword>
<feature type="compositionally biased region" description="Basic and acidic residues" evidence="1">
    <location>
        <begin position="27"/>
        <end position="38"/>
    </location>
</feature>
<feature type="chain" id="PRO_5046572284" description="MACPF domain-containing protein" evidence="2">
    <location>
        <begin position="25"/>
        <end position="489"/>
    </location>
</feature>
<dbReference type="EMBL" id="BMPU01000005">
    <property type="protein sequence ID" value="GGM57360.1"/>
    <property type="molecule type" value="Genomic_DNA"/>
</dbReference>
<protein>
    <recommendedName>
        <fullName evidence="5">MACPF domain-containing protein</fullName>
    </recommendedName>
</protein>
<evidence type="ECO:0000313" key="3">
    <source>
        <dbReference type="EMBL" id="GGM57360.1"/>
    </source>
</evidence>
<dbReference type="PROSITE" id="PS51257">
    <property type="entry name" value="PROKAR_LIPOPROTEIN"/>
    <property type="match status" value="1"/>
</dbReference>
<evidence type="ECO:0008006" key="5">
    <source>
        <dbReference type="Google" id="ProtNLM"/>
    </source>
</evidence>
<feature type="signal peptide" evidence="2">
    <location>
        <begin position="1"/>
        <end position="24"/>
    </location>
</feature>
<proteinExistence type="predicted"/>